<feature type="domain" description="Oxidoreductase FAD/NAD(P)-binding" evidence="1">
    <location>
        <begin position="49"/>
        <end position="162"/>
    </location>
</feature>
<dbReference type="CDD" id="cd06195">
    <property type="entry name" value="FNR1"/>
    <property type="match status" value="1"/>
</dbReference>
<keyword evidence="2" id="KW-0560">Oxidoreductase</keyword>
<protein>
    <submittedName>
        <fullName evidence="2">Flavodoxin/ferredoxin--NADP reductase</fullName>
        <ecNumber evidence="2">1.18.1.2</ecNumber>
    </submittedName>
</protein>
<dbReference type="InterPro" id="IPR039261">
    <property type="entry name" value="FNR_nucleotide-bd"/>
</dbReference>
<dbReference type="Pfam" id="PF00175">
    <property type="entry name" value="NAD_binding_1"/>
    <property type="match status" value="1"/>
</dbReference>
<dbReference type="SUPFAM" id="SSF52343">
    <property type="entry name" value="Ferredoxin reductase-like, C-terminal NADP-linked domain"/>
    <property type="match status" value="1"/>
</dbReference>
<dbReference type="PRINTS" id="PR00371">
    <property type="entry name" value="FPNCR"/>
</dbReference>
<dbReference type="InterPro" id="IPR051930">
    <property type="entry name" value="FNR_type-1"/>
</dbReference>
<dbReference type="AlphaFoldDB" id="A0A645I943"/>
<reference evidence="2" key="1">
    <citation type="submission" date="2019-08" db="EMBL/GenBank/DDBJ databases">
        <authorList>
            <person name="Kucharzyk K."/>
            <person name="Murdoch R.W."/>
            <person name="Higgins S."/>
            <person name="Loffler F."/>
        </authorList>
    </citation>
    <scope>NUCLEOTIDE SEQUENCE</scope>
</reference>
<dbReference type="PANTHER" id="PTHR47878">
    <property type="entry name" value="OXIDOREDUCTASE FAD/NAD(P)-BINDING DOMAIN PROTEIN"/>
    <property type="match status" value="1"/>
</dbReference>
<organism evidence="2">
    <name type="scientific">bioreactor metagenome</name>
    <dbReference type="NCBI Taxonomy" id="1076179"/>
    <lineage>
        <taxon>unclassified sequences</taxon>
        <taxon>metagenomes</taxon>
        <taxon>ecological metagenomes</taxon>
    </lineage>
</organism>
<dbReference type="PRINTS" id="PR00410">
    <property type="entry name" value="PHEHYDRXLASE"/>
</dbReference>
<dbReference type="EC" id="1.18.1.2" evidence="2"/>
<dbReference type="InterPro" id="IPR001709">
    <property type="entry name" value="Flavoprot_Pyr_Nucl_cyt_Rdtase"/>
</dbReference>
<dbReference type="InterPro" id="IPR033892">
    <property type="entry name" value="FNR_bac"/>
</dbReference>
<gene>
    <name evidence="2" type="primary">fpr_5</name>
    <name evidence="2" type="ORF">SDC9_195233</name>
</gene>
<sequence length="187" mass="20778">MEFYLILVTSGQLTPRLFALKHGGRLFLGPKSSGIFTLDRVAPEKDVVLIATGTGLAPYVSMLRTMLITETKRRFVVLHGARYSWDLGYRGELESLARLRPNFTYIPTITRPELDGHFHGHVGRLQNLLDQGLVEKESGVPLDPTRTEVFLCGNPEMVCAVKASLEGRGFAAAHGKTPGTIHVEEYW</sequence>
<accession>A0A645I943</accession>
<dbReference type="EMBL" id="VSSQ01109269">
    <property type="protein sequence ID" value="MPN47630.1"/>
    <property type="molecule type" value="Genomic_DNA"/>
</dbReference>
<comment type="caution">
    <text evidence="2">The sequence shown here is derived from an EMBL/GenBank/DDBJ whole genome shotgun (WGS) entry which is preliminary data.</text>
</comment>
<dbReference type="InterPro" id="IPR001433">
    <property type="entry name" value="OxRdtase_FAD/NAD-bd"/>
</dbReference>
<evidence type="ECO:0000259" key="1">
    <source>
        <dbReference type="Pfam" id="PF00175"/>
    </source>
</evidence>
<name>A0A645I943_9ZZZZ</name>
<dbReference type="Gene3D" id="3.40.50.80">
    <property type="entry name" value="Nucleotide-binding domain of ferredoxin-NADP reductase (FNR) module"/>
    <property type="match status" value="1"/>
</dbReference>
<dbReference type="PANTHER" id="PTHR47878:SF2">
    <property type="entry name" value="OXIDOREDUCTASE FAD_NAD(P)-BINDING DOMAIN PROTEIN"/>
    <property type="match status" value="1"/>
</dbReference>
<dbReference type="GO" id="GO:0004324">
    <property type="term" value="F:ferredoxin-NADP+ reductase activity"/>
    <property type="evidence" value="ECO:0007669"/>
    <property type="project" value="UniProtKB-EC"/>
</dbReference>
<evidence type="ECO:0000313" key="2">
    <source>
        <dbReference type="EMBL" id="MPN47630.1"/>
    </source>
</evidence>
<proteinExistence type="predicted"/>